<feature type="region of interest" description="Disordered" evidence="1">
    <location>
        <begin position="311"/>
        <end position="337"/>
    </location>
</feature>
<organism evidence="2 3">
    <name type="scientific">Suillus plorans</name>
    <dbReference type="NCBI Taxonomy" id="116603"/>
    <lineage>
        <taxon>Eukaryota</taxon>
        <taxon>Fungi</taxon>
        <taxon>Dikarya</taxon>
        <taxon>Basidiomycota</taxon>
        <taxon>Agaricomycotina</taxon>
        <taxon>Agaricomycetes</taxon>
        <taxon>Agaricomycetidae</taxon>
        <taxon>Boletales</taxon>
        <taxon>Suillineae</taxon>
        <taxon>Suillaceae</taxon>
        <taxon>Suillus</taxon>
    </lineage>
</organism>
<gene>
    <name evidence="2" type="ORF">HD556DRAFT_1417953</name>
</gene>
<name>A0A9P7ABM3_9AGAM</name>
<protein>
    <submittedName>
        <fullName evidence="2">Uncharacterized protein</fullName>
    </submittedName>
</protein>
<feature type="compositionally biased region" description="Basic residues" evidence="1">
    <location>
        <begin position="323"/>
        <end position="334"/>
    </location>
</feature>
<evidence type="ECO:0000313" key="2">
    <source>
        <dbReference type="EMBL" id="KAG1786043.1"/>
    </source>
</evidence>
<dbReference type="OrthoDB" id="2692730at2759"/>
<dbReference type="AlphaFoldDB" id="A0A9P7ABM3"/>
<reference evidence="2" key="1">
    <citation type="journal article" date="2020" name="New Phytol.">
        <title>Comparative genomics reveals dynamic genome evolution in host specialist ectomycorrhizal fungi.</title>
        <authorList>
            <person name="Lofgren L.A."/>
            <person name="Nguyen N.H."/>
            <person name="Vilgalys R."/>
            <person name="Ruytinx J."/>
            <person name="Liao H.L."/>
            <person name="Branco S."/>
            <person name="Kuo A."/>
            <person name="LaButti K."/>
            <person name="Lipzen A."/>
            <person name="Andreopoulos W."/>
            <person name="Pangilinan J."/>
            <person name="Riley R."/>
            <person name="Hundley H."/>
            <person name="Na H."/>
            <person name="Barry K."/>
            <person name="Grigoriev I.V."/>
            <person name="Stajich J.E."/>
            <person name="Kennedy P.G."/>
        </authorList>
    </citation>
    <scope>NUCLEOTIDE SEQUENCE</scope>
    <source>
        <strain evidence="2">S12</strain>
    </source>
</reference>
<dbReference type="Proteomes" id="UP000719766">
    <property type="component" value="Unassembled WGS sequence"/>
</dbReference>
<evidence type="ECO:0000313" key="3">
    <source>
        <dbReference type="Proteomes" id="UP000719766"/>
    </source>
</evidence>
<evidence type="ECO:0000256" key="1">
    <source>
        <dbReference type="SAM" id="MobiDB-lite"/>
    </source>
</evidence>
<dbReference type="GeneID" id="64598160"/>
<dbReference type="RefSeq" id="XP_041153522.1">
    <property type="nucleotide sequence ID" value="XM_041304396.1"/>
</dbReference>
<comment type="caution">
    <text evidence="2">The sequence shown here is derived from an EMBL/GenBank/DDBJ whole genome shotgun (WGS) entry which is preliminary data.</text>
</comment>
<sequence>MHLKRRSGYKYSGPTRYAPIPILDLRALLSSLLILNFNSPYNMISAIFDGAAHVTVAGCLGAFFFKHTVVDRTSKAIKEAENVTAGLVISEFCISVAVLVLASNETARILLSKDGQPPPKHNLAELNAPLICNKVSDFSTAADSISIATEPCSTPPSVSIATDSCSTQPDVIISPNLIATDSCSTQPSNTCSTLCTPILPTSPVPNTKRLSMDSDTTLVDHHDDFMKDFSGVDLQERNILQDDSDCSSGDLLQGTKPLAIDDWSGPSQRTQLPLIILEGGHLTTTAISLLVDASTQTITTPSLGSILPQIVSPQLKPPDTKRHQNFRPGRHKRESRSARLAAARGSIERTRSKQQEHATAINDLEQLHDDLLADQTALVDGWAAAMAQLGLPSMLSPTPLLLDQKTPEPGNSIEIVQDRHLHYSRGPLRPNPEDPQWPPSLSPTTWSFMPARLKATAGRAQTMSSRRPVIPAVFDVGRPLRPIPTQPQQHNRLLLVSEHLELKATIRGSHIRLSQVSSLVFAIV</sequence>
<accession>A0A9P7ABM3</accession>
<proteinExistence type="predicted"/>
<dbReference type="EMBL" id="JABBWE010000099">
    <property type="protein sequence ID" value="KAG1786043.1"/>
    <property type="molecule type" value="Genomic_DNA"/>
</dbReference>
<keyword evidence="3" id="KW-1185">Reference proteome</keyword>